<comment type="caution">
    <text evidence="2">The sequence shown here is derived from an EMBL/GenBank/DDBJ whole genome shotgun (WGS) entry which is preliminary data.</text>
</comment>
<evidence type="ECO:0000256" key="1">
    <source>
        <dbReference type="SAM" id="MobiDB-lite"/>
    </source>
</evidence>
<proteinExistence type="predicted"/>
<dbReference type="Proteomes" id="UP000028073">
    <property type="component" value="Unassembled WGS sequence"/>
</dbReference>
<dbReference type="OrthoDB" id="6197886at2"/>
<name>A0A081NJQ0_9GAMM</name>
<keyword evidence="3" id="KW-1185">Reference proteome</keyword>
<dbReference type="AlphaFoldDB" id="A0A081NJQ0"/>
<protein>
    <submittedName>
        <fullName evidence="2">Uncharacterized protein</fullName>
    </submittedName>
</protein>
<sequence>MATNGESARRWLEENQDKVSLERIRQIRDSISSKLQDLNESDETYPGLLEALDVMDNHLLQEDQEPPTPESEPVSLDLGPLVSHADAEAPQLTAQEKKLKFQQLLKTGKL</sequence>
<reference evidence="2 3" key="1">
    <citation type="submission" date="2014-06" db="EMBL/GenBank/DDBJ databases">
        <title>Whole Genome Sequences of Three Symbiotic Endozoicomonas Bacteria.</title>
        <authorList>
            <person name="Neave M.J."/>
            <person name="Apprill A."/>
            <person name="Voolstra C.R."/>
        </authorList>
    </citation>
    <scope>NUCLEOTIDE SEQUENCE [LARGE SCALE GENOMIC DNA]</scope>
    <source>
        <strain evidence="2 3">DSM 25634</strain>
    </source>
</reference>
<gene>
    <name evidence="2" type="ORF">GZ78_00665</name>
</gene>
<accession>A0A081NJQ0</accession>
<organism evidence="2 3">
    <name type="scientific">Endozoicomonas numazuensis</name>
    <dbReference type="NCBI Taxonomy" id="1137799"/>
    <lineage>
        <taxon>Bacteria</taxon>
        <taxon>Pseudomonadati</taxon>
        <taxon>Pseudomonadota</taxon>
        <taxon>Gammaproteobacteria</taxon>
        <taxon>Oceanospirillales</taxon>
        <taxon>Endozoicomonadaceae</taxon>
        <taxon>Endozoicomonas</taxon>
    </lineage>
</organism>
<dbReference type="RefSeq" id="WP_034831952.1">
    <property type="nucleotide sequence ID" value="NZ_JOKH01000001.1"/>
</dbReference>
<feature type="region of interest" description="Disordered" evidence="1">
    <location>
        <begin position="62"/>
        <end position="90"/>
    </location>
</feature>
<evidence type="ECO:0000313" key="2">
    <source>
        <dbReference type="EMBL" id="KEQ18673.1"/>
    </source>
</evidence>
<evidence type="ECO:0000313" key="3">
    <source>
        <dbReference type="Proteomes" id="UP000028073"/>
    </source>
</evidence>
<dbReference type="EMBL" id="JOKH01000001">
    <property type="protein sequence ID" value="KEQ18673.1"/>
    <property type="molecule type" value="Genomic_DNA"/>
</dbReference>